<proteinExistence type="predicted"/>
<dbReference type="SUPFAM" id="SSF46894">
    <property type="entry name" value="C-terminal effector domain of the bipartite response regulators"/>
    <property type="match status" value="1"/>
</dbReference>
<dbReference type="OrthoDB" id="9808843at2"/>
<dbReference type="RefSeq" id="WP_138694689.1">
    <property type="nucleotide sequence ID" value="NZ_JBHSAZ010000107.1"/>
</dbReference>
<dbReference type="SUPFAM" id="SSF52172">
    <property type="entry name" value="CheY-like"/>
    <property type="match status" value="1"/>
</dbReference>
<dbReference type="Gene3D" id="3.40.50.2300">
    <property type="match status" value="1"/>
</dbReference>
<organism evidence="5 6">
    <name type="scientific">Nonomuraea zeae</name>
    <dbReference type="NCBI Taxonomy" id="1642303"/>
    <lineage>
        <taxon>Bacteria</taxon>
        <taxon>Bacillati</taxon>
        <taxon>Actinomycetota</taxon>
        <taxon>Actinomycetes</taxon>
        <taxon>Streptosporangiales</taxon>
        <taxon>Streptosporangiaceae</taxon>
        <taxon>Nonomuraea</taxon>
    </lineage>
</organism>
<dbReference type="InterPro" id="IPR011006">
    <property type="entry name" value="CheY-like_superfamily"/>
</dbReference>
<dbReference type="PRINTS" id="PR00038">
    <property type="entry name" value="HTHLUXR"/>
</dbReference>
<keyword evidence="6" id="KW-1185">Reference proteome</keyword>
<dbReference type="CDD" id="cd06170">
    <property type="entry name" value="LuxR_C_like"/>
    <property type="match status" value="1"/>
</dbReference>
<dbReference type="EMBL" id="VCKX01000160">
    <property type="protein sequence ID" value="TMR27731.1"/>
    <property type="molecule type" value="Genomic_DNA"/>
</dbReference>
<dbReference type="Proteomes" id="UP000306628">
    <property type="component" value="Unassembled WGS sequence"/>
</dbReference>
<dbReference type="InterPro" id="IPR016032">
    <property type="entry name" value="Sig_transdc_resp-reg_C-effctor"/>
</dbReference>
<name>A0A5S4G5N4_9ACTN</name>
<protein>
    <submittedName>
        <fullName evidence="5">Response regulator transcription factor</fullName>
    </submittedName>
</protein>
<dbReference type="SMART" id="SM00448">
    <property type="entry name" value="REC"/>
    <property type="match status" value="1"/>
</dbReference>
<feature type="domain" description="HTH luxR-type" evidence="3">
    <location>
        <begin position="134"/>
        <end position="199"/>
    </location>
</feature>
<evidence type="ECO:0000256" key="2">
    <source>
        <dbReference type="PROSITE-ProRule" id="PRU00169"/>
    </source>
</evidence>
<dbReference type="InterPro" id="IPR001789">
    <property type="entry name" value="Sig_transdc_resp-reg_receiver"/>
</dbReference>
<dbReference type="PANTHER" id="PTHR43214:SF42">
    <property type="entry name" value="TRANSCRIPTIONAL REGULATORY PROTEIN DESR"/>
    <property type="match status" value="1"/>
</dbReference>
<evidence type="ECO:0000256" key="1">
    <source>
        <dbReference type="ARBA" id="ARBA00023125"/>
    </source>
</evidence>
<dbReference type="PANTHER" id="PTHR43214">
    <property type="entry name" value="TWO-COMPONENT RESPONSE REGULATOR"/>
    <property type="match status" value="1"/>
</dbReference>
<dbReference type="InterPro" id="IPR039420">
    <property type="entry name" value="WalR-like"/>
</dbReference>
<dbReference type="InterPro" id="IPR000792">
    <property type="entry name" value="Tscrpt_reg_LuxR_C"/>
</dbReference>
<keyword evidence="2" id="KW-0597">Phosphoprotein</keyword>
<keyword evidence="1" id="KW-0238">DNA-binding</keyword>
<evidence type="ECO:0000313" key="6">
    <source>
        <dbReference type="Proteomes" id="UP000306628"/>
    </source>
</evidence>
<evidence type="ECO:0000313" key="5">
    <source>
        <dbReference type="EMBL" id="TMR27731.1"/>
    </source>
</evidence>
<comment type="caution">
    <text evidence="5">The sequence shown here is derived from an EMBL/GenBank/DDBJ whole genome shotgun (WGS) entry which is preliminary data.</text>
</comment>
<feature type="domain" description="Response regulatory" evidence="4">
    <location>
        <begin position="3"/>
        <end position="119"/>
    </location>
</feature>
<dbReference type="Pfam" id="PF00196">
    <property type="entry name" value="GerE"/>
    <property type="match status" value="1"/>
</dbReference>
<dbReference type="Pfam" id="PF00072">
    <property type="entry name" value="Response_reg"/>
    <property type="match status" value="1"/>
</dbReference>
<reference evidence="5 6" key="1">
    <citation type="submission" date="2019-05" db="EMBL/GenBank/DDBJ databases">
        <title>Draft genome sequence of Nonomuraea zeae DSM 100528.</title>
        <authorList>
            <person name="Saricaoglu S."/>
            <person name="Isik K."/>
        </authorList>
    </citation>
    <scope>NUCLEOTIDE SEQUENCE [LARGE SCALE GENOMIC DNA]</scope>
    <source>
        <strain evidence="5 6">DSM 100528</strain>
    </source>
</reference>
<dbReference type="GO" id="GO:0000160">
    <property type="term" value="P:phosphorelay signal transduction system"/>
    <property type="evidence" value="ECO:0007669"/>
    <property type="project" value="InterPro"/>
</dbReference>
<evidence type="ECO:0000259" key="3">
    <source>
        <dbReference type="PROSITE" id="PS50043"/>
    </source>
</evidence>
<gene>
    <name evidence="5" type="ORF">ETD85_38115</name>
</gene>
<accession>A0A5S4G5N4</accession>
<feature type="modified residue" description="4-aspartylphosphate" evidence="2">
    <location>
        <position position="54"/>
    </location>
</feature>
<sequence length="201" mass="21442">MIRVLIAEDVRILREALATLLGYEEDMEIVAEVSTGDAIVPAALAHRPDVAVLDIDLPVLDGLAAAAELHERLPGCRVLILTALGRPGNLRRGVSAHVSGFMLKDARPRDLVNAIREIAAGGRVIDQHLAYAALDMLASPLTEREADVLRLTGAGAAPRGIAKDLNLSYGTVRNYLASAVTKLNARTRSDAVRIATEAGWL</sequence>
<dbReference type="SMART" id="SM00421">
    <property type="entry name" value="HTH_LUXR"/>
    <property type="match status" value="1"/>
</dbReference>
<dbReference type="PROSITE" id="PS50043">
    <property type="entry name" value="HTH_LUXR_2"/>
    <property type="match status" value="1"/>
</dbReference>
<dbReference type="GO" id="GO:0006355">
    <property type="term" value="P:regulation of DNA-templated transcription"/>
    <property type="evidence" value="ECO:0007669"/>
    <property type="project" value="InterPro"/>
</dbReference>
<dbReference type="GO" id="GO:0003677">
    <property type="term" value="F:DNA binding"/>
    <property type="evidence" value="ECO:0007669"/>
    <property type="project" value="UniProtKB-KW"/>
</dbReference>
<dbReference type="PROSITE" id="PS50110">
    <property type="entry name" value="RESPONSE_REGULATORY"/>
    <property type="match status" value="1"/>
</dbReference>
<dbReference type="AlphaFoldDB" id="A0A5S4G5N4"/>
<evidence type="ECO:0000259" key="4">
    <source>
        <dbReference type="PROSITE" id="PS50110"/>
    </source>
</evidence>